<keyword evidence="9" id="KW-1185">Reference proteome</keyword>
<keyword evidence="5" id="KW-0378">Hydrolase</keyword>
<feature type="non-terminal residue" evidence="8">
    <location>
        <position position="97"/>
    </location>
</feature>
<feature type="signal peptide" evidence="7">
    <location>
        <begin position="1"/>
        <end position="24"/>
    </location>
</feature>
<dbReference type="AlphaFoldDB" id="A0A1R3KFX4"/>
<evidence type="ECO:0000256" key="7">
    <source>
        <dbReference type="SAM" id="SignalP"/>
    </source>
</evidence>
<keyword evidence="4 7" id="KW-0732">Signal</keyword>
<dbReference type="PANTHER" id="PTHR30620:SF16">
    <property type="entry name" value="LYSOSOMAL BETA GLUCOSIDASE"/>
    <property type="match status" value="1"/>
</dbReference>
<comment type="similarity">
    <text evidence="2">Belongs to the glycosyl hydrolase 3 family.</text>
</comment>
<dbReference type="EC" id="3.2.1.21" evidence="3"/>
<dbReference type="SUPFAM" id="SSF51445">
    <property type="entry name" value="(Trans)glycosidases"/>
    <property type="match status" value="1"/>
</dbReference>
<comment type="caution">
    <text evidence="8">The sequence shown here is derived from an EMBL/GenBank/DDBJ whole genome shotgun (WGS) entry which is preliminary data.</text>
</comment>
<dbReference type="Gene3D" id="3.20.20.300">
    <property type="entry name" value="Glycoside hydrolase, family 3, N-terminal domain"/>
    <property type="match status" value="1"/>
</dbReference>
<organism evidence="8 9">
    <name type="scientific">Corchorus capsularis</name>
    <name type="common">Jute</name>
    <dbReference type="NCBI Taxonomy" id="210143"/>
    <lineage>
        <taxon>Eukaryota</taxon>
        <taxon>Viridiplantae</taxon>
        <taxon>Streptophyta</taxon>
        <taxon>Embryophyta</taxon>
        <taxon>Tracheophyta</taxon>
        <taxon>Spermatophyta</taxon>
        <taxon>Magnoliopsida</taxon>
        <taxon>eudicotyledons</taxon>
        <taxon>Gunneridae</taxon>
        <taxon>Pentapetalae</taxon>
        <taxon>rosids</taxon>
        <taxon>malvids</taxon>
        <taxon>Malvales</taxon>
        <taxon>Malvaceae</taxon>
        <taxon>Grewioideae</taxon>
        <taxon>Apeibeae</taxon>
        <taxon>Corchorus</taxon>
    </lineage>
</organism>
<evidence type="ECO:0000256" key="2">
    <source>
        <dbReference type="ARBA" id="ARBA00005336"/>
    </source>
</evidence>
<name>A0A1R3KFX4_COCAP</name>
<dbReference type="STRING" id="210143.A0A1R3KFX4"/>
<protein>
    <recommendedName>
        <fullName evidence="3">beta-glucosidase</fullName>
        <ecNumber evidence="3">3.2.1.21</ecNumber>
    </recommendedName>
</protein>
<evidence type="ECO:0000256" key="4">
    <source>
        <dbReference type="ARBA" id="ARBA00022729"/>
    </source>
</evidence>
<accession>A0A1R3KFX4</accession>
<proteinExistence type="inferred from homology"/>
<dbReference type="Proteomes" id="UP000188268">
    <property type="component" value="Unassembled WGS sequence"/>
</dbReference>
<evidence type="ECO:0000256" key="6">
    <source>
        <dbReference type="ARBA" id="ARBA00023295"/>
    </source>
</evidence>
<reference evidence="8 9" key="1">
    <citation type="submission" date="2013-09" db="EMBL/GenBank/DDBJ databases">
        <title>Corchorus capsularis genome sequencing.</title>
        <authorList>
            <person name="Alam M."/>
            <person name="Haque M.S."/>
            <person name="Islam M.S."/>
            <person name="Emdad E.M."/>
            <person name="Islam M.M."/>
            <person name="Ahmed B."/>
            <person name="Halim A."/>
            <person name="Hossen Q.M.M."/>
            <person name="Hossain M.Z."/>
            <person name="Ahmed R."/>
            <person name="Khan M.M."/>
            <person name="Islam R."/>
            <person name="Rashid M.M."/>
            <person name="Khan S.A."/>
            <person name="Rahman M.S."/>
            <person name="Alam M."/>
        </authorList>
    </citation>
    <scope>NUCLEOTIDE SEQUENCE [LARGE SCALE GENOMIC DNA]</scope>
    <source>
        <strain evidence="9">cv. CVL-1</strain>
        <tissue evidence="8">Whole seedling</tissue>
    </source>
</reference>
<dbReference type="EMBL" id="AWWV01005108">
    <property type="protein sequence ID" value="OMP05934.1"/>
    <property type="molecule type" value="Genomic_DNA"/>
</dbReference>
<feature type="chain" id="PRO_5012887453" description="beta-glucosidase" evidence="7">
    <location>
        <begin position="25"/>
        <end position="97"/>
    </location>
</feature>
<evidence type="ECO:0000256" key="1">
    <source>
        <dbReference type="ARBA" id="ARBA00000448"/>
    </source>
</evidence>
<comment type="catalytic activity">
    <reaction evidence="1">
        <text>Hydrolysis of terminal, non-reducing beta-D-glucosyl residues with release of beta-D-glucose.</text>
        <dbReference type="EC" id="3.2.1.21"/>
    </reaction>
</comment>
<dbReference type="InterPro" id="IPR051915">
    <property type="entry name" value="Cellulose_Degrad_GH3"/>
</dbReference>
<keyword evidence="6" id="KW-0326">Glycosidase</keyword>
<evidence type="ECO:0000256" key="5">
    <source>
        <dbReference type="ARBA" id="ARBA00022801"/>
    </source>
</evidence>
<dbReference type="OrthoDB" id="416222at2759"/>
<gene>
    <name evidence="8" type="ORF">CCACVL1_01787</name>
</gene>
<dbReference type="Gramene" id="OMP05934">
    <property type="protein sequence ID" value="OMP05934"/>
    <property type="gene ID" value="CCACVL1_01787"/>
</dbReference>
<dbReference type="GO" id="GO:0009251">
    <property type="term" value="P:glucan catabolic process"/>
    <property type="evidence" value="ECO:0007669"/>
    <property type="project" value="TreeGrafter"/>
</dbReference>
<dbReference type="InterPro" id="IPR017853">
    <property type="entry name" value="GH"/>
</dbReference>
<dbReference type="PANTHER" id="PTHR30620">
    <property type="entry name" value="PERIPLASMIC BETA-GLUCOSIDASE-RELATED"/>
    <property type="match status" value="1"/>
</dbReference>
<dbReference type="InterPro" id="IPR036962">
    <property type="entry name" value="Glyco_hydro_3_N_sf"/>
</dbReference>
<dbReference type="GO" id="GO:0008422">
    <property type="term" value="F:beta-glucosidase activity"/>
    <property type="evidence" value="ECO:0007669"/>
    <property type="project" value="UniProtKB-EC"/>
</dbReference>
<evidence type="ECO:0000313" key="8">
    <source>
        <dbReference type="EMBL" id="OMP05934.1"/>
    </source>
</evidence>
<evidence type="ECO:0000313" key="9">
    <source>
        <dbReference type="Proteomes" id="UP000188268"/>
    </source>
</evidence>
<evidence type="ECO:0000256" key="3">
    <source>
        <dbReference type="ARBA" id="ARBA00012744"/>
    </source>
</evidence>
<sequence length="97" mass="10660">MGSKCVSLVGILFLMCWHASKSEAAERCTASTRSLDLKHSANKYKDPEQPVEVRVEDLLGKMSLEEKIGQMAQLERQDLTADIVKNYFIGSILSGGG</sequence>